<accession>A0ACB8TNJ0</accession>
<organism evidence="1 2">
    <name type="scientific">Irpex rosettiformis</name>
    <dbReference type="NCBI Taxonomy" id="378272"/>
    <lineage>
        <taxon>Eukaryota</taxon>
        <taxon>Fungi</taxon>
        <taxon>Dikarya</taxon>
        <taxon>Basidiomycota</taxon>
        <taxon>Agaricomycotina</taxon>
        <taxon>Agaricomycetes</taxon>
        <taxon>Polyporales</taxon>
        <taxon>Irpicaceae</taxon>
        <taxon>Irpex</taxon>
    </lineage>
</organism>
<proteinExistence type="predicted"/>
<evidence type="ECO:0000313" key="2">
    <source>
        <dbReference type="Proteomes" id="UP001055072"/>
    </source>
</evidence>
<name>A0ACB8TNJ0_9APHY</name>
<sequence length="218" mass="24146">MASELGPVAIATAVNDNGIRLYTKLADGTVTVENNTTTEKEMEAAQERKDTITLQEAKNWHRSQTTFQCDPKSGLAACWINDKDALVLLTFRNRLYFWFDSPVVGADVSKSSEKNCPFEVATSVPALEAESAFTCTPGSQLAIVTNPSHTSYILFFQDVEGYIVTRPSRGVDWESQLGPVFSTSACITKTISTLYRRWSSGTTRNGLKDTQFQPNQRL</sequence>
<dbReference type="Proteomes" id="UP001055072">
    <property type="component" value="Unassembled WGS sequence"/>
</dbReference>
<comment type="caution">
    <text evidence="1">The sequence shown here is derived from an EMBL/GenBank/DDBJ whole genome shotgun (WGS) entry which is preliminary data.</text>
</comment>
<evidence type="ECO:0000313" key="1">
    <source>
        <dbReference type="EMBL" id="KAI0083608.1"/>
    </source>
</evidence>
<keyword evidence="2" id="KW-1185">Reference proteome</keyword>
<gene>
    <name evidence="1" type="ORF">BDY19DRAFT_650631</name>
</gene>
<protein>
    <submittedName>
        <fullName evidence="1">Uncharacterized protein</fullName>
    </submittedName>
</protein>
<dbReference type="EMBL" id="MU274959">
    <property type="protein sequence ID" value="KAI0083608.1"/>
    <property type="molecule type" value="Genomic_DNA"/>
</dbReference>
<reference evidence="1" key="1">
    <citation type="journal article" date="2021" name="Environ. Microbiol.">
        <title>Gene family expansions and transcriptome signatures uncover fungal adaptations to wood decay.</title>
        <authorList>
            <person name="Hage H."/>
            <person name="Miyauchi S."/>
            <person name="Viragh M."/>
            <person name="Drula E."/>
            <person name="Min B."/>
            <person name="Chaduli D."/>
            <person name="Navarro D."/>
            <person name="Favel A."/>
            <person name="Norest M."/>
            <person name="Lesage-Meessen L."/>
            <person name="Balint B."/>
            <person name="Merenyi Z."/>
            <person name="de Eugenio L."/>
            <person name="Morin E."/>
            <person name="Martinez A.T."/>
            <person name="Baldrian P."/>
            <person name="Stursova M."/>
            <person name="Martinez M.J."/>
            <person name="Novotny C."/>
            <person name="Magnuson J.K."/>
            <person name="Spatafora J.W."/>
            <person name="Maurice S."/>
            <person name="Pangilinan J."/>
            <person name="Andreopoulos W."/>
            <person name="LaButti K."/>
            <person name="Hundley H."/>
            <person name="Na H."/>
            <person name="Kuo A."/>
            <person name="Barry K."/>
            <person name="Lipzen A."/>
            <person name="Henrissat B."/>
            <person name="Riley R."/>
            <person name="Ahrendt S."/>
            <person name="Nagy L.G."/>
            <person name="Grigoriev I.V."/>
            <person name="Martin F."/>
            <person name="Rosso M.N."/>
        </authorList>
    </citation>
    <scope>NUCLEOTIDE SEQUENCE</scope>
    <source>
        <strain evidence="1">CBS 384.51</strain>
    </source>
</reference>